<reference evidence="1 2" key="1">
    <citation type="submission" date="2021-06" db="EMBL/GenBank/DDBJ databases">
        <authorList>
            <person name="Palmer J.M."/>
        </authorList>
    </citation>
    <scope>NUCLEOTIDE SEQUENCE [LARGE SCALE GENOMIC DNA]</scope>
    <source>
        <strain evidence="2">if_2019</strain>
        <tissue evidence="1">Muscle</tissue>
    </source>
</reference>
<evidence type="ECO:0000313" key="1">
    <source>
        <dbReference type="EMBL" id="MEQ2246624.1"/>
    </source>
</evidence>
<evidence type="ECO:0000313" key="2">
    <source>
        <dbReference type="Proteomes" id="UP001482620"/>
    </source>
</evidence>
<gene>
    <name evidence="1" type="ORF">ILYODFUR_001354</name>
</gene>
<comment type="caution">
    <text evidence="1">The sequence shown here is derived from an EMBL/GenBank/DDBJ whole genome shotgun (WGS) entry which is preliminary data.</text>
</comment>
<proteinExistence type="predicted"/>
<keyword evidence="2" id="KW-1185">Reference proteome</keyword>
<dbReference type="Proteomes" id="UP001482620">
    <property type="component" value="Unassembled WGS sequence"/>
</dbReference>
<sequence>MDPARRLLFMRLQDKMNASCLQKSSQAVFLPDRWGAGLQLTKHQNRDNQRLSCSWLNTTQCFACVASTESCALASAELLFSVNPARVCSVAALRDLSQVCHHHCQPVIKTK</sequence>
<accession>A0ABV0UP72</accession>
<protein>
    <submittedName>
        <fullName evidence="1">Uncharacterized protein</fullName>
    </submittedName>
</protein>
<name>A0ABV0UP72_9TELE</name>
<dbReference type="EMBL" id="JAHRIQ010081156">
    <property type="protein sequence ID" value="MEQ2246624.1"/>
    <property type="molecule type" value="Genomic_DNA"/>
</dbReference>
<organism evidence="1 2">
    <name type="scientific">Ilyodon furcidens</name>
    <name type="common">goldbreast splitfin</name>
    <dbReference type="NCBI Taxonomy" id="33524"/>
    <lineage>
        <taxon>Eukaryota</taxon>
        <taxon>Metazoa</taxon>
        <taxon>Chordata</taxon>
        <taxon>Craniata</taxon>
        <taxon>Vertebrata</taxon>
        <taxon>Euteleostomi</taxon>
        <taxon>Actinopterygii</taxon>
        <taxon>Neopterygii</taxon>
        <taxon>Teleostei</taxon>
        <taxon>Neoteleostei</taxon>
        <taxon>Acanthomorphata</taxon>
        <taxon>Ovalentaria</taxon>
        <taxon>Atherinomorphae</taxon>
        <taxon>Cyprinodontiformes</taxon>
        <taxon>Goodeidae</taxon>
        <taxon>Ilyodon</taxon>
    </lineage>
</organism>